<dbReference type="Proteomes" id="UP000248856">
    <property type="component" value="Unassembled WGS sequence"/>
</dbReference>
<protein>
    <submittedName>
        <fullName evidence="3">YpeB-like protein with putative protease inhibitory function</fullName>
    </submittedName>
</protein>
<feature type="domain" description="PepSY" evidence="2">
    <location>
        <begin position="157"/>
        <end position="211"/>
    </location>
</feature>
<organism evidence="3 4">
    <name type="scientific">Paracidovorax anthurii</name>
    <dbReference type="NCBI Taxonomy" id="78229"/>
    <lineage>
        <taxon>Bacteria</taxon>
        <taxon>Pseudomonadati</taxon>
        <taxon>Pseudomonadota</taxon>
        <taxon>Betaproteobacteria</taxon>
        <taxon>Burkholderiales</taxon>
        <taxon>Comamonadaceae</taxon>
        <taxon>Paracidovorax</taxon>
    </lineage>
</organism>
<feature type="signal peptide" evidence="1">
    <location>
        <begin position="1"/>
        <end position="24"/>
    </location>
</feature>
<evidence type="ECO:0000256" key="1">
    <source>
        <dbReference type="SAM" id="SignalP"/>
    </source>
</evidence>
<evidence type="ECO:0000259" key="2">
    <source>
        <dbReference type="Pfam" id="PF13670"/>
    </source>
</evidence>
<reference evidence="3 4" key="1">
    <citation type="submission" date="2018-06" db="EMBL/GenBank/DDBJ databases">
        <title>Genomic Encyclopedia of Archaeal and Bacterial Type Strains, Phase II (KMG-II): from individual species to whole genera.</title>
        <authorList>
            <person name="Goeker M."/>
        </authorList>
    </citation>
    <scope>NUCLEOTIDE SEQUENCE [LARGE SCALE GENOMIC DNA]</scope>
    <source>
        <strain evidence="3 4">CFPB 3232</strain>
    </source>
</reference>
<proteinExistence type="predicted"/>
<evidence type="ECO:0000313" key="4">
    <source>
        <dbReference type="Proteomes" id="UP000248856"/>
    </source>
</evidence>
<keyword evidence="4" id="KW-1185">Reference proteome</keyword>
<feature type="domain" description="PepSY" evidence="2">
    <location>
        <begin position="89"/>
        <end position="143"/>
    </location>
</feature>
<sequence length="214" mass="22877">MKKTVMTLAIAAAAAVALPSMAWAMSASEAVNVMAQNHYVAPHDLQKQYGYWTADAVSNDGVRATVLVNDANGSFTAVRKSDIGGALPSVEQVAQRLRASGYAVVYDVELDDGFWEAKARPSASQGEKVELVLHPVTLEVLSQVGRSGGTLNNQPVLSADQVRLALQSAGYTRIRGIEYDDGFWEAEATNAANVPVELRVEPTTGKVLSEKLDD</sequence>
<dbReference type="Pfam" id="PF13670">
    <property type="entry name" value="PepSY_2"/>
    <property type="match status" value="2"/>
</dbReference>
<feature type="chain" id="PRO_5016412046" evidence="1">
    <location>
        <begin position="25"/>
        <end position="214"/>
    </location>
</feature>
<dbReference type="InterPro" id="IPR025711">
    <property type="entry name" value="PepSY"/>
</dbReference>
<dbReference type="OrthoDB" id="5951452at2"/>
<gene>
    <name evidence="3" type="ORF">AX018_10983</name>
</gene>
<dbReference type="EMBL" id="QLTA01000098">
    <property type="protein sequence ID" value="RAR71424.1"/>
    <property type="molecule type" value="Genomic_DNA"/>
</dbReference>
<comment type="caution">
    <text evidence="3">The sequence shown here is derived from an EMBL/GenBank/DDBJ whole genome shotgun (WGS) entry which is preliminary data.</text>
</comment>
<keyword evidence="1" id="KW-0732">Signal</keyword>
<dbReference type="AlphaFoldDB" id="A0A328YDY4"/>
<name>A0A328YDY4_9BURK</name>
<dbReference type="RefSeq" id="WP_111882734.1">
    <property type="nucleotide sequence ID" value="NZ_CBCSGC010000199.1"/>
</dbReference>
<evidence type="ECO:0000313" key="3">
    <source>
        <dbReference type="EMBL" id="RAR71424.1"/>
    </source>
</evidence>
<accession>A0A328YDY4</accession>